<feature type="compositionally biased region" description="Gly residues" evidence="1">
    <location>
        <begin position="277"/>
        <end position="299"/>
    </location>
</feature>
<dbReference type="Proteomes" id="UP000000763">
    <property type="component" value="Chromosome 6"/>
</dbReference>
<feature type="compositionally biased region" description="Basic residues" evidence="1">
    <location>
        <begin position="260"/>
        <end position="269"/>
    </location>
</feature>
<proteinExistence type="predicted"/>
<feature type="region of interest" description="Disordered" evidence="1">
    <location>
        <begin position="162"/>
        <end position="196"/>
    </location>
</feature>
<organism evidence="2 3">
    <name type="scientific">Oryza sativa subsp. japonica</name>
    <name type="common">Rice</name>
    <dbReference type="NCBI Taxonomy" id="39947"/>
    <lineage>
        <taxon>Eukaryota</taxon>
        <taxon>Viridiplantae</taxon>
        <taxon>Streptophyta</taxon>
        <taxon>Embryophyta</taxon>
        <taxon>Tracheophyta</taxon>
        <taxon>Spermatophyta</taxon>
        <taxon>Magnoliopsida</taxon>
        <taxon>Liliopsida</taxon>
        <taxon>Poales</taxon>
        <taxon>Poaceae</taxon>
        <taxon>BOP clade</taxon>
        <taxon>Oryzoideae</taxon>
        <taxon>Oryzeae</taxon>
        <taxon>Oryzinae</taxon>
        <taxon>Oryza</taxon>
        <taxon>Oryza sativa</taxon>
    </lineage>
</organism>
<dbReference type="EMBL" id="AP003524">
    <property type="protein sequence ID" value="BAD53479.1"/>
    <property type="molecule type" value="Genomic_DNA"/>
</dbReference>
<evidence type="ECO:0000313" key="3">
    <source>
        <dbReference type="Proteomes" id="UP000000763"/>
    </source>
</evidence>
<gene>
    <name evidence="2" type="primary">P0501G08.20</name>
</gene>
<feature type="compositionally biased region" description="Gly residues" evidence="1">
    <location>
        <begin position="170"/>
        <end position="185"/>
    </location>
</feature>
<evidence type="ECO:0000313" key="2">
    <source>
        <dbReference type="EMBL" id="BAD53479.1"/>
    </source>
</evidence>
<dbReference type="AlphaFoldDB" id="Q5ZA44"/>
<reference evidence="3" key="2">
    <citation type="journal article" date="2008" name="Nucleic Acids Res.">
        <title>The rice annotation project database (RAP-DB): 2008 update.</title>
        <authorList>
            <consortium name="The rice annotation project (RAP)"/>
        </authorList>
    </citation>
    <scope>GENOME REANNOTATION</scope>
    <source>
        <strain evidence="3">cv. Nipponbare</strain>
    </source>
</reference>
<protein>
    <submittedName>
        <fullName evidence="2">Uncharacterized protein</fullName>
    </submittedName>
</protein>
<reference evidence="3" key="1">
    <citation type="journal article" date="2005" name="Nature">
        <title>The map-based sequence of the rice genome.</title>
        <authorList>
            <consortium name="International rice genome sequencing project (IRGSP)"/>
            <person name="Matsumoto T."/>
            <person name="Wu J."/>
            <person name="Kanamori H."/>
            <person name="Katayose Y."/>
            <person name="Fujisawa M."/>
            <person name="Namiki N."/>
            <person name="Mizuno H."/>
            <person name="Yamamoto K."/>
            <person name="Antonio B.A."/>
            <person name="Baba T."/>
            <person name="Sakata K."/>
            <person name="Nagamura Y."/>
            <person name="Aoki H."/>
            <person name="Arikawa K."/>
            <person name="Arita K."/>
            <person name="Bito T."/>
            <person name="Chiden Y."/>
            <person name="Fujitsuka N."/>
            <person name="Fukunaka R."/>
            <person name="Hamada M."/>
            <person name="Harada C."/>
            <person name="Hayashi A."/>
            <person name="Hijishita S."/>
            <person name="Honda M."/>
            <person name="Hosokawa S."/>
            <person name="Ichikawa Y."/>
            <person name="Idonuma A."/>
            <person name="Iijima M."/>
            <person name="Ikeda M."/>
            <person name="Ikeno M."/>
            <person name="Ito K."/>
            <person name="Ito S."/>
            <person name="Ito T."/>
            <person name="Ito Y."/>
            <person name="Ito Y."/>
            <person name="Iwabuchi A."/>
            <person name="Kamiya K."/>
            <person name="Karasawa W."/>
            <person name="Kurita K."/>
            <person name="Katagiri S."/>
            <person name="Kikuta A."/>
            <person name="Kobayashi H."/>
            <person name="Kobayashi N."/>
            <person name="Machita K."/>
            <person name="Maehara T."/>
            <person name="Masukawa M."/>
            <person name="Mizubayashi T."/>
            <person name="Mukai Y."/>
            <person name="Nagasaki H."/>
            <person name="Nagata Y."/>
            <person name="Naito S."/>
            <person name="Nakashima M."/>
            <person name="Nakama Y."/>
            <person name="Nakamichi Y."/>
            <person name="Nakamura M."/>
            <person name="Meguro A."/>
            <person name="Negishi M."/>
            <person name="Ohta I."/>
            <person name="Ohta T."/>
            <person name="Okamoto M."/>
            <person name="Ono N."/>
            <person name="Saji S."/>
            <person name="Sakaguchi M."/>
            <person name="Sakai K."/>
            <person name="Shibata M."/>
            <person name="Shimokawa T."/>
            <person name="Song J."/>
            <person name="Takazaki Y."/>
            <person name="Terasawa K."/>
            <person name="Tsugane M."/>
            <person name="Tsuji K."/>
            <person name="Ueda S."/>
            <person name="Waki K."/>
            <person name="Yamagata H."/>
            <person name="Yamamoto M."/>
            <person name="Yamamoto S."/>
            <person name="Yamane H."/>
            <person name="Yoshiki S."/>
            <person name="Yoshihara R."/>
            <person name="Yukawa K."/>
            <person name="Zhong H."/>
            <person name="Yano M."/>
            <person name="Yuan Q."/>
            <person name="Ouyang S."/>
            <person name="Liu J."/>
            <person name="Jones K.M."/>
            <person name="Gansberger K."/>
            <person name="Moffat K."/>
            <person name="Hill J."/>
            <person name="Bera J."/>
            <person name="Fadrosh D."/>
            <person name="Jin S."/>
            <person name="Johri S."/>
            <person name="Kim M."/>
            <person name="Overton L."/>
            <person name="Reardon M."/>
            <person name="Tsitrin T."/>
            <person name="Vuong H."/>
            <person name="Weaver B."/>
            <person name="Ciecko A."/>
            <person name="Tallon L."/>
            <person name="Jackson J."/>
            <person name="Pai G."/>
            <person name="Aken S.V."/>
            <person name="Utterback T."/>
            <person name="Reidmuller S."/>
            <person name="Feldblyum T."/>
            <person name="Hsiao J."/>
            <person name="Zismann V."/>
            <person name="Iobst S."/>
            <person name="de Vazeille A.R."/>
            <person name="Buell C.R."/>
            <person name="Ying K."/>
            <person name="Li Y."/>
            <person name="Lu T."/>
            <person name="Huang Y."/>
            <person name="Zhao Q."/>
            <person name="Feng Q."/>
            <person name="Zhang L."/>
            <person name="Zhu J."/>
            <person name="Weng Q."/>
            <person name="Mu J."/>
            <person name="Lu Y."/>
            <person name="Fan D."/>
            <person name="Liu Y."/>
            <person name="Guan J."/>
            <person name="Zhang Y."/>
            <person name="Yu S."/>
            <person name="Liu X."/>
            <person name="Zhang Y."/>
            <person name="Hong G."/>
            <person name="Han B."/>
            <person name="Choisne N."/>
            <person name="Demange N."/>
            <person name="Orjeda G."/>
            <person name="Samain S."/>
            <person name="Cattolico L."/>
            <person name="Pelletier E."/>
            <person name="Couloux A."/>
            <person name="Segurens B."/>
            <person name="Wincker P."/>
            <person name="D'Hont A."/>
            <person name="Scarpelli C."/>
            <person name="Weissenbach J."/>
            <person name="Salanoubat M."/>
            <person name="Quetier F."/>
            <person name="Yu Y."/>
            <person name="Kim H.R."/>
            <person name="Rambo T."/>
            <person name="Currie J."/>
            <person name="Collura K."/>
            <person name="Luo M."/>
            <person name="Yang T."/>
            <person name="Ammiraju J.S.S."/>
            <person name="Engler F."/>
            <person name="Soderlund C."/>
            <person name="Wing R.A."/>
            <person name="Palmer L.E."/>
            <person name="de la Bastide M."/>
            <person name="Spiegel L."/>
            <person name="Nascimento L."/>
            <person name="Zutavern T."/>
            <person name="O'Shaughnessy A."/>
            <person name="Dike S."/>
            <person name="Dedhia N."/>
            <person name="Preston R."/>
            <person name="Balija V."/>
            <person name="McCombie W.R."/>
            <person name="Chow T."/>
            <person name="Chen H."/>
            <person name="Chung M."/>
            <person name="Chen C."/>
            <person name="Shaw J."/>
            <person name="Wu H."/>
            <person name="Hsiao K."/>
            <person name="Chao Y."/>
            <person name="Chu M."/>
            <person name="Cheng C."/>
            <person name="Hour A."/>
            <person name="Lee P."/>
            <person name="Lin S."/>
            <person name="Lin Y."/>
            <person name="Liou J."/>
            <person name="Liu S."/>
            <person name="Hsing Y."/>
            <person name="Raghuvanshi S."/>
            <person name="Mohanty A."/>
            <person name="Bharti A.K."/>
            <person name="Gaur A."/>
            <person name="Gupta V."/>
            <person name="Kumar D."/>
            <person name="Ravi V."/>
            <person name="Vij S."/>
            <person name="Kapur A."/>
            <person name="Khurana P."/>
            <person name="Khurana P."/>
            <person name="Khurana J.P."/>
            <person name="Tyagi A.K."/>
            <person name="Gaikwad K."/>
            <person name="Singh A."/>
            <person name="Dalal V."/>
            <person name="Srivastava S."/>
            <person name="Dixit A."/>
            <person name="Pal A.K."/>
            <person name="Ghazi I.A."/>
            <person name="Yadav M."/>
            <person name="Pandit A."/>
            <person name="Bhargava A."/>
            <person name="Sureshbabu K."/>
            <person name="Batra K."/>
            <person name="Sharma T.R."/>
            <person name="Mohapatra T."/>
            <person name="Singh N.K."/>
            <person name="Messing J."/>
            <person name="Nelson A.B."/>
            <person name="Fuks G."/>
            <person name="Kavchok S."/>
            <person name="Keizer G."/>
            <person name="Linton E."/>
            <person name="Llaca V."/>
            <person name="Song R."/>
            <person name="Tanyolac B."/>
            <person name="Young S."/>
            <person name="Ho-Il K."/>
            <person name="Hahn J.H."/>
            <person name="Sangsakoo G."/>
            <person name="Vanavichit A."/>
            <person name="de Mattos Luiz.A.T."/>
            <person name="Zimmer P.D."/>
            <person name="Malone G."/>
            <person name="Dellagostin O."/>
            <person name="de Oliveira A.C."/>
            <person name="Bevan M."/>
            <person name="Bancroft I."/>
            <person name="Minx P."/>
            <person name="Cordum H."/>
            <person name="Wilson R."/>
            <person name="Cheng Z."/>
            <person name="Jin W."/>
            <person name="Jiang J."/>
            <person name="Leong S.A."/>
            <person name="Iwama H."/>
            <person name="Gojobori T."/>
            <person name="Itoh T."/>
            <person name="Niimura Y."/>
            <person name="Fujii Y."/>
            <person name="Habara T."/>
            <person name="Sakai H."/>
            <person name="Sato Y."/>
            <person name="Wilson G."/>
            <person name="Kumar K."/>
            <person name="McCouch S."/>
            <person name="Juretic N."/>
            <person name="Hoen D."/>
            <person name="Wright S."/>
            <person name="Bruskiewich R."/>
            <person name="Bureau T."/>
            <person name="Miyao A."/>
            <person name="Hirochika H."/>
            <person name="Nishikawa T."/>
            <person name="Kadowaki K."/>
            <person name="Sugiura M."/>
            <person name="Burr B."/>
            <person name="Sasaki T."/>
        </authorList>
    </citation>
    <scope>NUCLEOTIDE SEQUENCE [LARGE SCALE GENOMIC DNA]</scope>
    <source>
        <strain evidence="3">cv. Nipponbare</strain>
    </source>
</reference>
<feature type="region of interest" description="Disordered" evidence="1">
    <location>
        <begin position="255"/>
        <end position="312"/>
    </location>
</feature>
<sequence length="372" mass="37513">MAPLGGTLRLCGSSWEEATSAGAAEQAAGLTGGGGRSSIALVGEGSAMERDEEWSECYGVNVVVEDFDNVGYGGVPGQQNSGAGFSSTKRMTSHMSAIVVVKSTVTSVALVLSLWGEWDGLVPREEYSSQIRDQPIWPKLADELVPGRTSERRERASTLATLLARSSSRDGGGSSDGGGGGLGDSGGRRLGRQRRQWARATSAAVGSATAVAWGSVAADPVVGKAAAADPAMRRVAVMDPEAVGSAMAVAGRLSDSGGRRLGRQRRRWARATSAVLGDGGGGGLGGGGSSGGEGGGGGSGDEEGCGDGSGGELGDGLTPALGWVIPSVVVALLRPLICDADTIISAVRATHVPDQTKLINAIMEAGGDHVRR</sequence>
<accession>Q5ZA44</accession>
<evidence type="ECO:0000256" key="1">
    <source>
        <dbReference type="SAM" id="MobiDB-lite"/>
    </source>
</evidence>
<name>Q5ZA44_ORYSJ</name>